<comment type="caution">
    <text evidence="2">The sequence shown here is derived from an EMBL/GenBank/DDBJ whole genome shotgun (WGS) entry which is preliminary data.</text>
</comment>
<dbReference type="Proteomes" id="UP000807504">
    <property type="component" value="Unassembled WGS sequence"/>
</dbReference>
<reference evidence="2" key="1">
    <citation type="journal article" date="2020" name="bioRxiv">
        <title>Chromosome-level reference genome of the European wasp spider Argiope bruennichi: a resource for studies on range expansion and evolutionary adaptation.</title>
        <authorList>
            <person name="Sheffer M.M."/>
            <person name="Hoppe A."/>
            <person name="Krehenwinkel H."/>
            <person name="Uhl G."/>
            <person name="Kuss A.W."/>
            <person name="Jensen L."/>
            <person name="Jensen C."/>
            <person name="Gillespie R.G."/>
            <person name="Hoff K.J."/>
            <person name="Prost S."/>
        </authorList>
    </citation>
    <scope>NUCLEOTIDE SEQUENCE</scope>
</reference>
<evidence type="ECO:0000313" key="3">
    <source>
        <dbReference type="Proteomes" id="UP000807504"/>
    </source>
</evidence>
<gene>
    <name evidence="2" type="ORF">HNY73_016512</name>
</gene>
<reference evidence="2" key="2">
    <citation type="submission" date="2020-06" db="EMBL/GenBank/DDBJ databases">
        <authorList>
            <person name="Sheffer M."/>
        </authorList>
    </citation>
    <scope>NUCLEOTIDE SEQUENCE</scope>
</reference>
<proteinExistence type="predicted"/>
<evidence type="ECO:0000313" key="2">
    <source>
        <dbReference type="EMBL" id="KAF8773902.1"/>
    </source>
</evidence>
<dbReference type="EMBL" id="JABXBU010002227">
    <property type="protein sequence ID" value="KAF8773902.1"/>
    <property type="molecule type" value="Genomic_DNA"/>
</dbReference>
<name>A0A8T0EJ08_ARGBR</name>
<feature type="region of interest" description="Disordered" evidence="1">
    <location>
        <begin position="22"/>
        <end position="53"/>
    </location>
</feature>
<evidence type="ECO:0000256" key="1">
    <source>
        <dbReference type="SAM" id="MobiDB-lite"/>
    </source>
</evidence>
<dbReference type="AlphaFoldDB" id="A0A8T0EJ08"/>
<protein>
    <submittedName>
        <fullName evidence="2">Uncharacterized protein</fullName>
    </submittedName>
</protein>
<keyword evidence="3" id="KW-1185">Reference proteome</keyword>
<sequence length="186" mass="20768">METSELIRILADLAKSEDLYVESPKNDTAETPCTGSSLKGGGRSIGDDNEVPNSNYSNAVLEAKSRPVLETRKAHAEGLMLWSDGEENEVPNLFKTVLEAKSRPALETRNANATFWGAVTGFVWNAVSRVFQYVTGNYAVTAKVQLIPVSDLLRRLEEPHRRRLTDRMRIIMNEHSIVDLNTLNTH</sequence>
<accession>A0A8T0EJ08</accession>
<organism evidence="2 3">
    <name type="scientific">Argiope bruennichi</name>
    <name type="common">Wasp spider</name>
    <name type="synonym">Aranea bruennichi</name>
    <dbReference type="NCBI Taxonomy" id="94029"/>
    <lineage>
        <taxon>Eukaryota</taxon>
        <taxon>Metazoa</taxon>
        <taxon>Ecdysozoa</taxon>
        <taxon>Arthropoda</taxon>
        <taxon>Chelicerata</taxon>
        <taxon>Arachnida</taxon>
        <taxon>Araneae</taxon>
        <taxon>Araneomorphae</taxon>
        <taxon>Entelegynae</taxon>
        <taxon>Araneoidea</taxon>
        <taxon>Araneidae</taxon>
        <taxon>Argiope</taxon>
    </lineage>
</organism>